<comment type="caution">
    <text evidence="10">The sequence shown here is derived from an EMBL/GenBank/DDBJ whole genome shotgun (WGS) entry which is preliminary data.</text>
</comment>
<dbReference type="InterPro" id="IPR033133">
    <property type="entry name" value="PUM-HD"/>
</dbReference>
<feature type="compositionally biased region" description="Low complexity" evidence="8">
    <location>
        <begin position="13"/>
        <end position="23"/>
    </location>
</feature>
<feature type="compositionally biased region" description="Basic and acidic residues" evidence="8">
    <location>
        <begin position="100"/>
        <end position="111"/>
    </location>
</feature>
<dbReference type="GO" id="GO:0000288">
    <property type="term" value="P:nuclear-transcribed mRNA catabolic process, deadenylation-dependent decay"/>
    <property type="evidence" value="ECO:0007669"/>
    <property type="project" value="TreeGrafter"/>
</dbReference>
<feature type="compositionally biased region" description="Polar residues" evidence="8">
    <location>
        <begin position="899"/>
        <end position="910"/>
    </location>
</feature>
<evidence type="ECO:0000256" key="5">
    <source>
        <dbReference type="ARBA" id="ARBA00060736"/>
    </source>
</evidence>
<dbReference type="GO" id="GO:0005737">
    <property type="term" value="C:cytoplasm"/>
    <property type="evidence" value="ECO:0007669"/>
    <property type="project" value="UniProtKB-SubCell"/>
</dbReference>
<dbReference type="PANTHER" id="PTHR12537:SF12">
    <property type="entry name" value="MATERNAL PROTEIN PUMILIO"/>
    <property type="match status" value="1"/>
</dbReference>
<organism evidence="10 11">
    <name type="scientific">Lipomyces tetrasporus</name>
    <dbReference type="NCBI Taxonomy" id="54092"/>
    <lineage>
        <taxon>Eukaryota</taxon>
        <taxon>Fungi</taxon>
        <taxon>Dikarya</taxon>
        <taxon>Ascomycota</taxon>
        <taxon>Saccharomycotina</taxon>
        <taxon>Lipomycetes</taxon>
        <taxon>Lipomycetales</taxon>
        <taxon>Lipomycetaceae</taxon>
        <taxon>Lipomyces</taxon>
    </lineage>
</organism>
<feature type="repeat" description="Pumilio" evidence="7">
    <location>
        <begin position="751"/>
        <end position="786"/>
    </location>
</feature>
<evidence type="ECO:0000256" key="7">
    <source>
        <dbReference type="PROSITE-ProRule" id="PRU00317"/>
    </source>
</evidence>
<evidence type="ECO:0000256" key="4">
    <source>
        <dbReference type="ARBA" id="ARBA00022884"/>
    </source>
</evidence>
<feature type="compositionally biased region" description="Polar residues" evidence="8">
    <location>
        <begin position="928"/>
        <end position="976"/>
    </location>
</feature>
<feature type="repeat" description="Pumilio" evidence="7">
    <location>
        <begin position="715"/>
        <end position="750"/>
    </location>
</feature>
<dbReference type="InterPro" id="IPR033712">
    <property type="entry name" value="Pumilio_RNA-bd"/>
</dbReference>
<dbReference type="PANTHER" id="PTHR12537">
    <property type="entry name" value="RNA BINDING PROTEIN PUMILIO-RELATED"/>
    <property type="match status" value="1"/>
</dbReference>
<keyword evidence="11" id="KW-1185">Reference proteome</keyword>
<dbReference type="FunFam" id="1.25.10.10:FF:000004">
    <property type="entry name" value="Pumilio homolog 1 isoform 2"/>
    <property type="match status" value="1"/>
</dbReference>
<feature type="region of interest" description="Disordered" evidence="8">
    <location>
        <begin position="897"/>
        <end position="986"/>
    </location>
</feature>
<evidence type="ECO:0000313" key="10">
    <source>
        <dbReference type="EMBL" id="KAJ8101471.1"/>
    </source>
</evidence>
<dbReference type="InterPro" id="IPR011989">
    <property type="entry name" value="ARM-like"/>
</dbReference>
<feature type="region of interest" description="Disordered" evidence="8">
    <location>
        <begin position="192"/>
        <end position="232"/>
    </location>
</feature>
<dbReference type="InterPro" id="IPR001313">
    <property type="entry name" value="Pumilio_RNA-bd_rpt"/>
</dbReference>
<feature type="repeat" description="Pumilio" evidence="7">
    <location>
        <begin position="823"/>
        <end position="865"/>
    </location>
</feature>
<comment type="subcellular location">
    <subcellularLocation>
        <location evidence="1">Cytoplasm</location>
    </subcellularLocation>
</comment>
<dbReference type="SMART" id="SM00025">
    <property type="entry name" value="Pumilio"/>
    <property type="match status" value="8"/>
</dbReference>
<feature type="compositionally biased region" description="Polar residues" evidence="8">
    <location>
        <begin position="337"/>
        <end position="351"/>
    </location>
</feature>
<proteinExistence type="inferred from homology"/>
<dbReference type="InterPro" id="IPR016024">
    <property type="entry name" value="ARM-type_fold"/>
</dbReference>
<sequence length="986" mass="107813">MAANANWGVWGASQMSSTFASESSSRRPDDLSPHAPHASPLSGTVPIPAPGTATTASAASEREIDLDLRPWTSNSSSSRSPLWAPTIENPSMSPVGMRKLPAELDRSESPRESSFFLSPRPRPGSSFGSTQSQASNGGSGLLMDIRSPSSLHAAILSQPPPSQFPPFGASYASLVGAAEGDDDQIVRGDFAQQHRGSTASRGHESAISPALSHTSQSLADDDNVPSRSNSTPPIYNSLHTAVVNSSISSGSGTHIQNPYPQSAFSAQFRERKSIAEVTREAELFANFKALQMESPPSSVYESGYEERRRMMSPPSVTSSPFPSFSSSSSYTSPVPQQHYTPSDSYPVASRQSMWGSNDDRYYGRMTPHQASHSISDYDLSYGGPQPSQSHVAGLPDPLQEFRNPRLYSRGNLSPVEPQVDYRRRTMSPSYYGPGMSPNGPKAPVLAHQPRGVPKIQPAPDGKKYRPISTQNPLPSQPSIAAGVKPQAPVTGLYRAQAPSFEYPASSPFSAGVRVPSAGSSVSPNPSVSRRTSVAIAAPVSAASSDDFPHGVRSALLEEFRSSKGKKYELKDIYGHVVEFSGDQHGSRFIQQRLETANSDEKETIFNEIRANSLQLMTDVFGNYVIQKFFEHGNQMQKTILAKQMEGHIITLSLQMYGCRVVQKAIEHVLVEQQAKLVKELEGHVLRCVKDQNGNHVIQKAIERVPAEHIEFIIRAFNQQVYELATHPYGCRVIQRMLEHCDDDAQAAILQELHSYTSYLVQDQYGNYVIQHVIERGKPEDREKIIVVVKDNVLQFSKHKFASNVVEKCIVYGDSRQRQSVIDEILRQRPDGSLPLTAMMKDQFANYVIQKLLDVTDGQQRDNLVSKIMPHLQALKKYSYGKHLVSIEKLMYLSGEEKQVTSPTRPSSASKNAEHASLPRKSGDVPSKSDATTPNASSAEVSTQANPSSDDTNPASPSSTEDGGRSYESSFTSNTSQEIKKEEQASA</sequence>
<evidence type="ECO:0000259" key="9">
    <source>
        <dbReference type="PROSITE" id="PS50303"/>
    </source>
</evidence>
<evidence type="ECO:0000256" key="3">
    <source>
        <dbReference type="ARBA" id="ARBA00022737"/>
    </source>
</evidence>
<dbReference type="GO" id="GO:0003730">
    <property type="term" value="F:mRNA 3'-UTR binding"/>
    <property type="evidence" value="ECO:0007669"/>
    <property type="project" value="TreeGrafter"/>
</dbReference>
<dbReference type="EMBL" id="JARPMG010000004">
    <property type="protein sequence ID" value="KAJ8101471.1"/>
    <property type="molecule type" value="Genomic_DNA"/>
</dbReference>
<dbReference type="AlphaFoldDB" id="A0AAD7VTX9"/>
<feature type="repeat" description="Pumilio" evidence="7">
    <location>
        <begin position="679"/>
        <end position="714"/>
    </location>
</feature>
<keyword evidence="2" id="KW-0963">Cytoplasm</keyword>
<evidence type="ECO:0000256" key="8">
    <source>
        <dbReference type="SAM" id="MobiDB-lite"/>
    </source>
</evidence>
<comment type="similarity">
    <text evidence="5">Belongs to the PUF3 family.</text>
</comment>
<feature type="repeat" description="Pumilio" evidence="7">
    <location>
        <begin position="571"/>
        <end position="606"/>
    </location>
</feature>
<dbReference type="Proteomes" id="UP001217417">
    <property type="component" value="Unassembled WGS sequence"/>
</dbReference>
<dbReference type="RefSeq" id="XP_056044921.1">
    <property type="nucleotide sequence ID" value="XM_056185001.1"/>
</dbReference>
<feature type="compositionally biased region" description="Basic and acidic residues" evidence="8">
    <location>
        <begin position="977"/>
        <end position="986"/>
    </location>
</feature>
<evidence type="ECO:0000256" key="2">
    <source>
        <dbReference type="ARBA" id="ARBA00022490"/>
    </source>
</evidence>
<feature type="repeat" description="Pumilio" evidence="7">
    <location>
        <begin position="787"/>
        <end position="822"/>
    </location>
</feature>
<feature type="repeat" description="Pumilio" evidence="7">
    <location>
        <begin position="607"/>
        <end position="642"/>
    </location>
</feature>
<dbReference type="SUPFAM" id="SSF48371">
    <property type="entry name" value="ARM repeat"/>
    <property type="match status" value="1"/>
</dbReference>
<keyword evidence="3" id="KW-0677">Repeat</keyword>
<feature type="compositionally biased region" description="Low complexity" evidence="8">
    <location>
        <begin position="112"/>
        <end position="129"/>
    </location>
</feature>
<dbReference type="Pfam" id="PF00806">
    <property type="entry name" value="PUF"/>
    <property type="match status" value="8"/>
</dbReference>
<evidence type="ECO:0000256" key="1">
    <source>
        <dbReference type="ARBA" id="ARBA00004496"/>
    </source>
</evidence>
<dbReference type="PROSITE" id="PS50303">
    <property type="entry name" value="PUM_HD"/>
    <property type="match status" value="1"/>
</dbReference>
<reference evidence="10" key="1">
    <citation type="submission" date="2023-03" db="EMBL/GenBank/DDBJ databases">
        <title>Near-Complete genome sequence of Lipomyces tetrasporous NRRL Y-64009, an oleaginous yeast capable of growing on lignocellulosic hydrolysates.</title>
        <authorList>
            <consortium name="Lawrence Berkeley National Laboratory"/>
            <person name="Jagtap S.S."/>
            <person name="Liu J.-J."/>
            <person name="Walukiewicz H.E."/>
            <person name="Pangilinan J."/>
            <person name="Lipzen A."/>
            <person name="Ahrendt S."/>
            <person name="Koriabine M."/>
            <person name="Cobaugh K."/>
            <person name="Salamov A."/>
            <person name="Yoshinaga Y."/>
            <person name="Ng V."/>
            <person name="Daum C."/>
            <person name="Grigoriev I.V."/>
            <person name="Slininger P.J."/>
            <person name="Dien B.S."/>
            <person name="Jin Y.-S."/>
            <person name="Rao C.V."/>
        </authorList>
    </citation>
    <scope>NUCLEOTIDE SEQUENCE</scope>
    <source>
        <strain evidence="10">NRRL Y-64009</strain>
    </source>
</reference>
<feature type="compositionally biased region" description="Low complexity" evidence="8">
    <location>
        <begin position="312"/>
        <end position="335"/>
    </location>
</feature>
<dbReference type="PROSITE" id="PS50302">
    <property type="entry name" value="PUM"/>
    <property type="match status" value="8"/>
</dbReference>
<accession>A0AAD7VTX9</accession>
<name>A0AAD7VTX9_9ASCO</name>
<feature type="region of interest" description="Disordered" evidence="8">
    <location>
        <begin position="295"/>
        <end position="351"/>
    </location>
</feature>
<feature type="domain" description="PUM-HD" evidence="9">
    <location>
        <begin position="551"/>
        <end position="891"/>
    </location>
</feature>
<evidence type="ECO:0000313" key="11">
    <source>
        <dbReference type="Proteomes" id="UP001217417"/>
    </source>
</evidence>
<keyword evidence="4" id="KW-0694">RNA-binding</keyword>
<dbReference type="Gene3D" id="1.25.10.10">
    <property type="entry name" value="Leucine-rich Repeat Variant"/>
    <property type="match status" value="1"/>
</dbReference>
<evidence type="ECO:0000256" key="6">
    <source>
        <dbReference type="ARBA" id="ARBA00081811"/>
    </source>
</evidence>
<protein>
    <recommendedName>
        <fullName evidence="6">Pumilio homology domain family member 3</fullName>
    </recommendedName>
</protein>
<feature type="region of interest" description="Disordered" evidence="8">
    <location>
        <begin position="13"/>
        <end position="144"/>
    </location>
</feature>
<dbReference type="GeneID" id="80880167"/>
<dbReference type="CDD" id="cd07920">
    <property type="entry name" value="Pumilio"/>
    <property type="match status" value="1"/>
</dbReference>
<feature type="repeat" description="Pumilio" evidence="7">
    <location>
        <begin position="643"/>
        <end position="678"/>
    </location>
</feature>
<gene>
    <name evidence="10" type="ORF">POJ06DRAFT_195758</name>
</gene>